<dbReference type="PANTHER" id="PTHR43477:SF1">
    <property type="entry name" value="DIHYDROANTICAPSIN 7-DEHYDROGENASE"/>
    <property type="match status" value="1"/>
</dbReference>
<comment type="similarity">
    <text evidence="1">Belongs to the short-chain dehydrogenases/reductases (SDR) family.</text>
</comment>
<evidence type="ECO:0000313" key="4">
    <source>
        <dbReference type="Proteomes" id="UP001157961"/>
    </source>
</evidence>
<dbReference type="SUPFAM" id="SSF51735">
    <property type="entry name" value="NAD(P)-binding Rossmann-fold domains"/>
    <property type="match status" value="1"/>
</dbReference>
<dbReference type="RefSeq" id="WP_283425325.1">
    <property type="nucleotide sequence ID" value="NZ_FXTY01000002.1"/>
</dbReference>
<keyword evidence="2" id="KW-0560">Oxidoreductase</keyword>
<dbReference type="Proteomes" id="UP001157961">
    <property type="component" value="Unassembled WGS sequence"/>
</dbReference>
<evidence type="ECO:0000313" key="3">
    <source>
        <dbReference type="EMBL" id="SMP13836.1"/>
    </source>
</evidence>
<dbReference type="EMBL" id="FXTY01000002">
    <property type="protein sequence ID" value="SMP13836.1"/>
    <property type="molecule type" value="Genomic_DNA"/>
</dbReference>
<dbReference type="Gene3D" id="3.40.50.720">
    <property type="entry name" value="NAD(P)-binding Rossmann-like Domain"/>
    <property type="match status" value="1"/>
</dbReference>
<proteinExistence type="inferred from homology"/>
<evidence type="ECO:0000256" key="2">
    <source>
        <dbReference type="ARBA" id="ARBA00023002"/>
    </source>
</evidence>
<accession>A0ABY1NQT4</accession>
<dbReference type="InterPro" id="IPR002347">
    <property type="entry name" value="SDR_fam"/>
</dbReference>
<sequence>MTLAETPFSAPHFPTLKGRVALVTGAGSGIGRAGAMAMARHGAKVVVTDLDADKAAQVVEALKSEGVSATSAGLDVTDDKAVSAEIDRTVKTYGHIDVLHSHAGYQVEGNLEQVPLEGLDLSWKLNVRSHFVAARAVVGHMRAHGGGSVIITSSNSGVQYDREMIAYATTKHAVVAMTRQMAADYAKDNIRFNSLCPGFIDTPFNAGFETQMGGREKLERYVSKTIPMGRWGTTGEMADSILFLASDMSTFMTGHALVIDGGECI</sequence>
<dbReference type="CDD" id="cd05233">
    <property type="entry name" value="SDR_c"/>
    <property type="match status" value="1"/>
</dbReference>
<gene>
    <name evidence="3" type="ORF">SAMN06265373_102600</name>
</gene>
<keyword evidence="4" id="KW-1185">Reference proteome</keyword>
<dbReference type="NCBIfam" id="NF005559">
    <property type="entry name" value="PRK07231.1"/>
    <property type="match status" value="1"/>
</dbReference>
<dbReference type="PROSITE" id="PS00061">
    <property type="entry name" value="ADH_SHORT"/>
    <property type="match status" value="1"/>
</dbReference>
<dbReference type="InterPro" id="IPR051122">
    <property type="entry name" value="SDR_DHRS6-like"/>
</dbReference>
<reference evidence="3 4" key="1">
    <citation type="submission" date="2017-05" db="EMBL/GenBank/DDBJ databases">
        <authorList>
            <person name="Varghese N."/>
            <person name="Submissions S."/>
        </authorList>
    </citation>
    <scope>NUCLEOTIDE SEQUENCE [LARGE SCALE GENOMIC DNA]</scope>
    <source>
        <strain evidence="3 4">DSM 29734</strain>
    </source>
</reference>
<name>A0ABY1NQT4_9RHOB</name>
<comment type="caution">
    <text evidence="3">The sequence shown here is derived from an EMBL/GenBank/DDBJ whole genome shotgun (WGS) entry which is preliminary data.</text>
</comment>
<dbReference type="Pfam" id="PF13561">
    <property type="entry name" value="adh_short_C2"/>
    <property type="match status" value="1"/>
</dbReference>
<organism evidence="3 4">
    <name type="scientific">Shimia sagamensis</name>
    <dbReference type="NCBI Taxonomy" id="1566352"/>
    <lineage>
        <taxon>Bacteria</taxon>
        <taxon>Pseudomonadati</taxon>
        <taxon>Pseudomonadota</taxon>
        <taxon>Alphaproteobacteria</taxon>
        <taxon>Rhodobacterales</taxon>
        <taxon>Roseobacteraceae</taxon>
    </lineage>
</organism>
<evidence type="ECO:0000256" key="1">
    <source>
        <dbReference type="ARBA" id="ARBA00006484"/>
    </source>
</evidence>
<dbReference type="PANTHER" id="PTHR43477">
    <property type="entry name" value="DIHYDROANTICAPSIN 7-DEHYDROGENASE"/>
    <property type="match status" value="1"/>
</dbReference>
<dbReference type="InterPro" id="IPR020904">
    <property type="entry name" value="Sc_DH/Rdtase_CS"/>
</dbReference>
<protein>
    <submittedName>
        <fullName evidence="3">NAD(P)-dependent dehydrogenase, short-chain alcohol dehydrogenase family</fullName>
    </submittedName>
</protein>
<dbReference type="PRINTS" id="PR00081">
    <property type="entry name" value="GDHRDH"/>
</dbReference>
<dbReference type="InterPro" id="IPR036291">
    <property type="entry name" value="NAD(P)-bd_dom_sf"/>
</dbReference>